<feature type="compositionally biased region" description="Low complexity" evidence="1">
    <location>
        <begin position="364"/>
        <end position="379"/>
    </location>
</feature>
<dbReference type="AlphaFoldDB" id="A0A4S9D374"/>
<feature type="compositionally biased region" description="Polar residues" evidence="1">
    <location>
        <begin position="25"/>
        <end position="40"/>
    </location>
</feature>
<organism evidence="2">
    <name type="scientific">Aureobasidium pullulans</name>
    <name type="common">Black yeast</name>
    <name type="synonym">Pullularia pullulans</name>
    <dbReference type="NCBI Taxonomy" id="5580"/>
    <lineage>
        <taxon>Eukaryota</taxon>
        <taxon>Fungi</taxon>
        <taxon>Dikarya</taxon>
        <taxon>Ascomycota</taxon>
        <taxon>Pezizomycotina</taxon>
        <taxon>Dothideomycetes</taxon>
        <taxon>Dothideomycetidae</taxon>
        <taxon>Dothideales</taxon>
        <taxon>Saccotheciaceae</taxon>
        <taxon>Aureobasidium</taxon>
    </lineage>
</organism>
<name>A0A4S9D374_AURPU</name>
<evidence type="ECO:0000256" key="1">
    <source>
        <dbReference type="SAM" id="MobiDB-lite"/>
    </source>
</evidence>
<feature type="compositionally biased region" description="Polar residues" evidence="1">
    <location>
        <begin position="797"/>
        <end position="808"/>
    </location>
</feature>
<feature type="compositionally biased region" description="Basic and acidic residues" evidence="1">
    <location>
        <begin position="982"/>
        <end position="995"/>
    </location>
</feature>
<feature type="region of interest" description="Disordered" evidence="1">
    <location>
        <begin position="648"/>
        <end position="995"/>
    </location>
</feature>
<comment type="caution">
    <text evidence="2">The sequence shown here is derived from an EMBL/GenBank/DDBJ whole genome shotgun (WGS) entry which is preliminary data.</text>
</comment>
<reference evidence="2" key="1">
    <citation type="submission" date="2018-10" db="EMBL/GenBank/DDBJ databases">
        <title>Fifty Aureobasidium pullulans genomes reveal a recombining polyextremotolerant generalist.</title>
        <authorList>
            <person name="Gostincar C."/>
            <person name="Turk M."/>
            <person name="Zajc J."/>
            <person name="Gunde-Cimerman N."/>
        </authorList>
    </citation>
    <scope>NUCLEOTIDE SEQUENCE [LARGE SCALE GENOMIC DNA]</scope>
    <source>
        <strain evidence="2">EXF-10085</strain>
    </source>
</reference>
<dbReference type="EMBL" id="QZAS01000007">
    <property type="protein sequence ID" value="THX14611.1"/>
    <property type="molecule type" value="Genomic_DNA"/>
</dbReference>
<protein>
    <submittedName>
        <fullName evidence="2">Uncharacterized protein</fullName>
    </submittedName>
</protein>
<accession>A0A4S9D374</accession>
<feature type="compositionally biased region" description="Polar residues" evidence="1">
    <location>
        <begin position="696"/>
        <end position="722"/>
    </location>
</feature>
<feature type="region of interest" description="Disordered" evidence="1">
    <location>
        <begin position="262"/>
        <end position="379"/>
    </location>
</feature>
<feature type="compositionally biased region" description="Basic and acidic residues" evidence="1">
    <location>
        <begin position="649"/>
        <end position="659"/>
    </location>
</feature>
<feature type="compositionally biased region" description="Polar residues" evidence="1">
    <location>
        <begin position="550"/>
        <end position="563"/>
    </location>
</feature>
<sequence>MAPLAERSANRQSRIPVVGFEARNCSSNNAENVPPASNLSRLLAPTKSSVARSRSPSPSPIPLPVNPRTGSTTPGRGRLNTFTSNDSLNSSFSRRQSLRRPSPTPVLDALSSRQPKSPTVNTRKSFRQSRPSSPIQENVETQSEYAELRAAHRNKSLSIEKPLPSRPVATFANSMSPTRHSRGIIDAAERPLIKAPGTPQEEEWPASSPERPMSRRGSAALSRTPNTRLTLSSKLPRSSVHSSPAIVSPILSQLSTNLNPSHVAPAVSPPTLSFTTKSERPVLSVTDADSIECRPPRSSSLRTPEPKLGDVGLGISAADSSSGESQEHKYLPAAHSFSRPRAQQAERSPASVICTPVPQSPTYSASKSPTRTPATTRSPLVSVTKSPVTNDMLTFAGRRLGNSIDFAALDQGARSSRRRADTIKHSSPIKQHLALRDLPPRVPSPTEQIKLSPIKLVFGEKASSDDVFEYSRVKKISGSLLSSSFVGSTLSISEDADHLLLGTDGARAPAFVSQANLTTPVDAEFDLPSPSENGFHVSWPADFGFNLVDSGQDSPTVQSSPSVRPQAFSRISEESEESTTETTTDLQNEGGKIQAEPVHTTIDSARVLENREKDINTTLSILEGTPAKQHQFSNAPPKSIKTRFSMAKLPKEVPKDTLRANDQGNVRPQDERLPSYMLPTEARKNSAATPSEARRNNATGLVPNASNRRASQTARLTPTPSSDKGRISPSGRQTPVSASRGAPQSGRSTPTSGIPRSSQPGTGASSNTRSVTPTARPGLSGQPPRQATPSLKDHDSTTASANKRTSIGNIKAARQTFQPTEAARDGSSTPLTRPRSESKGKSVLNNLKGLFSGKRDVPPTPGSSGRRFSIGSRKSVSMDPEDIPDVPAVPAVPAVPSVPSIPSLPESRRKSTTKSILVKKTATEEVHSSNGETSKEHSILPRPRRKSTVKDAAPKKDSVTSEEEKPSLRRKASKSKASATDARQEADAEKEKRDTVTLMEMGLTLRQEAFKEDDLVRKERMTSFAQVMLDTVTSAVEAERNMYAAMQAAEQAKMSYMMTQQSVQEMNKLVSTSRRLPLFKKKKRPTNDA</sequence>
<feature type="compositionally biased region" description="Low complexity" evidence="1">
    <location>
        <begin position="862"/>
        <end position="875"/>
    </location>
</feature>
<feature type="region of interest" description="Disordered" evidence="1">
    <location>
        <begin position="25"/>
        <end position="242"/>
    </location>
</feature>
<feature type="compositionally biased region" description="Basic and acidic residues" evidence="1">
    <location>
        <begin position="921"/>
        <end position="939"/>
    </location>
</feature>
<gene>
    <name evidence="2" type="ORF">D6D13_02918</name>
</gene>
<evidence type="ECO:0000313" key="2">
    <source>
        <dbReference type="EMBL" id="THX14611.1"/>
    </source>
</evidence>
<feature type="compositionally biased region" description="Basic and acidic residues" evidence="1">
    <location>
        <begin position="948"/>
        <end position="967"/>
    </location>
</feature>
<feature type="compositionally biased region" description="Polar residues" evidence="1">
    <location>
        <begin position="745"/>
        <end position="773"/>
    </location>
</feature>
<feature type="compositionally biased region" description="Polar residues" evidence="1">
    <location>
        <begin position="69"/>
        <end position="95"/>
    </location>
</feature>
<proteinExistence type="predicted"/>
<feature type="compositionally biased region" description="Polar residues" evidence="1">
    <location>
        <begin position="221"/>
        <end position="242"/>
    </location>
</feature>
<feature type="compositionally biased region" description="Polar residues" evidence="1">
    <location>
        <begin position="111"/>
        <end position="144"/>
    </location>
</feature>
<feature type="compositionally biased region" description="Low complexity" evidence="1">
    <location>
        <begin position="885"/>
        <end position="905"/>
    </location>
</feature>
<feature type="region of interest" description="Disordered" evidence="1">
    <location>
        <begin position="550"/>
        <end position="592"/>
    </location>
</feature>